<dbReference type="SUPFAM" id="SSF46785">
    <property type="entry name" value="Winged helix' DNA-binding domain"/>
    <property type="match status" value="1"/>
</dbReference>
<dbReference type="Gene3D" id="3.40.190.290">
    <property type="match status" value="1"/>
</dbReference>
<evidence type="ECO:0000256" key="4">
    <source>
        <dbReference type="ARBA" id="ARBA00023163"/>
    </source>
</evidence>
<keyword evidence="7" id="KW-1185">Reference proteome</keyword>
<dbReference type="EMBL" id="JACHVA010000143">
    <property type="protein sequence ID" value="MBC2604368.1"/>
    <property type="molecule type" value="Genomic_DNA"/>
</dbReference>
<dbReference type="CDD" id="cd05466">
    <property type="entry name" value="PBP2_LTTR_substrate"/>
    <property type="match status" value="1"/>
</dbReference>
<evidence type="ECO:0000256" key="1">
    <source>
        <dbReference type="ARBA" id="ARBA00009437"/>
    </source>
</evidence>
<evidence type="ECO:0000256" key="2">
    <source>
        <dbReference type="ARBA" id="ARBA00023015"/>
    </source>
</evidence>
<feature type="domain" description="HTH lysR-type" evidence="5">
    <location>
        <begin position="5"/>
        <end position="62"/>
    </location>
</feature>
<reference evidence="6 7" key="1">
    <citation type="submission" date="2020-07" db="EMBL/GenBank/DDBJ databases">
        <authorList>
            <person name="Feng X."/>
        </authorList>
    </citation>
    <scope>NUCLEOTIDE SEQUENCE [LARGE SCALE GENOMIC DNA]</scope>
    <source>
        <strain evidence="6 7">JCM14086</strain>
    </source>
</reference>
<accession>A0A7X1E6R7</accession>
<dbReference type="InterPro" id="IPR000847">
    <property type="entry name" value="LysR_HTH_N"/>
</dbReference>
<dbReference type="GO" id="GO:0000976">
    <property type="term" value="F:transcription cis-regulatory region binding"/>
    <property type="evidence" value="ECO:0007669"/>
    <property type="project" value="TreeGrafter"/>
</dbReference>
<dbReference type="Proteomes" id="UP000525652">
    <property type="component" value="Unassembled WGS sequence"/>
</dbReference>
<dbReference type="InterPro" id="IPR036388">
    <property type="entry name" value="WH-like_DNA-bd_sf"/>
</dbReference>
<dbReference type="InterPro" id="IPR036390">
    <property type="entry name" value="WH_DNA-bd_sf"/>
</dbReference>
<proteinExistence type="inferred from homology"/>
<dbReference type="PRINTS" id="PR00039">
    <property type="entry name" value="HTHLYSR"/>
</dbReference>
<dbReference type="PANTHER" id="PTHR30126">
    <property type="entry name" value="HTH-TYPE TRANSCRIPTIONAL REGULATOR"/>
    <property type="match status" value="1"/>
</dbReference>
<evidence type="ECO:0000256" key="3">
    <source>
        <dbReference type="ARBA" id="ARBA00023125"/>
    </source>
</evidence>
<dbReference type="Gene3D" id="1.10.10.10">
    <property type="entry name" value="Winged helix-like DNA-binding domain superfamily/Winged helix DNA-binding domain"/>
    <property type="match status" value="1"/>
</dbReference>
<dbReference type="InterPro" id="IPR005119">
    <property type="entry name" value="LysR_subst-bd"/>
</dbReference>
<evidence type="ECO:0000259" key="5">
    <source>
        <dbReference type="PROSITE" id="PS50931"/>
    </source>
</evidence>
<comment type="similarity">
    <text evidence="1">Belongs to the LysR transcriptional regulatory family.</text>
</comment>
<keyword evidence="2" id="KW-0805">Transcription regulation</keyword>
<dbReference type="Pfam" id="PF00126">
    <property type="entry name" value="HTH_1"/>
    <property type="match status" value="1"/>
</dbReference>
<dbReference type="SUPFAM" id="SSF53850">
    <property type="entry name" value="Periplasmic binding protein-like II"/>
    <property type="match status" value="1"/>
</dbReference>
<dbReference type="AlphaFoldDB" id="A0A7X1E6R7"/>
<dbReference type="PANTHER" id="PTHR30126:SF40">
    <property type="entry name" value="HTH-TYPE TRANSCRIPTIONAL REGULATOR GLTR"/>
    <property type="match status" value="1"/>
</dbReference>
<gene>
    <name evidence="6" type="ORF">H5P30_21520</name>
</gene>
<evidence type="ECO:0000313" key="7">
    <source>
        <dbReference type="Proteomes" id="UP000525652"/>
    </source>
</evidence>
<comment type="caution">
    <text evidence="6">The sequence shown here is derived from an EMBL/GenBank/DDBJ whole genome shotgun (WGS) entry which is preliminary data.</text>
</comment>
<dbReference type="RefSeq" id="WP_185694980.1">
    <property type="nucleotide sequence ID" value="NZ_JACHVA010000143.1"/>
</dbReference>
<organism evidence="6 7">
    <name type="scientific">Puniceicoccus vermicola</name>
    <dbReference type="NCBI Taxonomy" id="388746"/>
    <lineage>
        <taxon>Bacteria</taxon>
        <taxon>Pseudomonadati</taxon>
        <taxon>Verrucomicrobiota</taxon>
        <taxon>Opitutia</taxon>
        <taxon>Puniceicoccales</taxon>
        <taxon>Puniceicoccaceae</taxon>
        <taxon>Puniceicoccus</taxon>
    </lineage>
</organism>
<dbReference type="FunFam" id="1.10.10.10:FF:000001">
    <property type="entry name" value="LysR family transcriptional regulator"/>
    <property type="match status" value="1"/>
</dbReference>
<keyword evidence="4" id="KW-0804">Transcription</keyword>
<dbReference type="Pfam" id="PF03466">
    <property type="entry name" value="LysR_substrate"/>
    <property type="match status" value="1"/>
</dbReference>
<name>A0A7X1E6R7_9BACT</name>
<protein>
    <submittedName>
        <fullName evidence="6">LysR family transcriptional regulator</fullName>
    </submittedName>
</protein>
<keyword evidence="3" id="KW-0238">DNA-binding</keyword>
<dbReference type="GO" id="GO:0003700">
    <property type="term" value="F:DNA-binding transcription factor activity"/>
    <property type="evidence" value="ECO:0007669"/>
    <property type="project" value="InterPro"/>
</dbReference>
<dbReference type="PROSITE" id="PS50931">
    <property type="entry name" value="HTH_LYSR"/>
    <property type="match status" value="1"/>
</dbReference>
<evidence type="ECO:0000313" key="6">
    <source>
        <dbReference type="EMBL" id="MBC2604368.1"/>
    </source>
</evidence>
<sequence>MHDPLDARQLLNFLEIANVRSIRKAAKNLNLTTSAVSHSLKRLEEDLGCRLFDRDTRKISLTYAGQRLMAHADDLLGNLTSVRSLVSEWSEFGQKILRIGATSAACQYIIPVALRELKESFPNVNIQITQGTSYQMVNAVEENKVDIAIYPSRSLALGNNSVPIGTDTLQFIVNPLHPWAQAGKSDLSKINVERVIVPDSQGYTYDLVDEYFRNYNTTLTPFIEISNEEVIKKLVELNIGIGILPKWVVKKEEKAGTLRTFPLGRRQLKRHWIVAHPKNKELNFVESIFTGLAKSVAQSLFIDMLH</sequence>